<dbReference type="Proteomes" id="UP000182059">
    <property type="component" value="Unassembled WGS sequence"/>
</dbReference>
<name>A0A1J5G0A5_9BACT</name>
<sequence length="232" mass="27457">MEYLRIQKPGGQKPWKVEELKAGLENFYIKNGRYPTAPEVDLHPYLPSARSVERCFGGLVELRKTLGLDTQSDLREGAHSSARAHRINNRAHKVEQEVYEFLKNRFGKQFVHREYFFLDDKRTRADFFVYDKTSGFCVDVFYPSDRRNLIGCINSKLAKYQWSQMNQYPVIFLQMNNDIDQELLDALIRNKKNKLQTGHYLYSWDSFTKFCEKRRPLTKNREVGVQELRVSQ</sequence>
<evidence type="ECO:0000313" key="1">
    <source>
        <dbReference type="EMBL" id="OIP66001.1"/>
    </source>
</evidence>
<protein>
    <submittedName>
        <fullName evidence="1">Uncharacterized protein</fullName>
    </submittedName>
</protein>
<organism evidence="1 2">
    <name type="scientific">Candidatus Nomurabacteria bacterium CG2_30_43_9</name>
    <dbReference type="NCBI Taxonomy" id="1805283"/>
    <lineage>
        <taxon>Bacteria</taxon>
        <taxon>Candidatus Nomuraibacteriota</taxon>
    </lineage>
</organism>
<accession>A0A1J5G0A5</accession>
<evidence type="ECO:0000313" key="2">
    <source>
        <dbReference type="Proteomes" id="UP000182059"/>
    </source>
</evidence>
<dbReference type="AlphaFoldDB" id="A0A1J5G0A5"/>
<dbReference type="EMBL" id="MNYX01000026">
    <property type="protein sequence ID" value="OIP66001.1"/>
    <property type="molecule type" value="Genomic_DNA"/>
</dbReference>
<comment type="caution">
    <text evidence="1">The sequence shown here is derived from an EMBL/GenBank/DDBJ whole genome shotgun (WGS) entry which is preliminary data.</text>
</comment>
<reference evidence="1 2" key="1">
    <citation type="journal article" date="2016" name="Environ. Microbiol.">
        <title>Genomic resolution of a cold subsurface aquifer community provides metabolic insights for novel microbes adapted to high CO concentrations.</title>
        <authorList>
            <person name="Probst A.J."/>
            <person name="Castelle C.J."/>
            <person name="Singh A."/>
            <person name="Brown C.T."/>
            <person name="Anantharaman K."/>
            <person name="Sharon I."/>
            <person name="Hug L.A."/>
            <person name="Burstein D."/>
            <person name="Emerson J.B."/>
            <person name="Thomas B.C."/>
            <person name="Banfield J.F."/>
        </authorList>
    </citation>
    <scope>NUCLEOTIDE SEQUENCE [LARGE SCALE GENOMIC DNA]</scope>
    <source>
        <strain evidence="1">CG2_30_43_9</strain>
    </source>
</reference>
<gene>
    <name evidence="1" type="ORF">AUK15_00990</name>
</gene>
<proteinExistence type="predicted"/>